<feature type="signal peptide" evidence="2">
    <location>
        <begin position="1"/>
        <end position="20"/>
    </location>
</feature>
<reference evidence="3" key="1">
    <citation type="journal article" date="2021" name="Mol. Ecol. Resour.">
        <title>Phylogenomic analyses of the genus Drosophila reveals genomic signals of climate adaptation.</title>
        <authorList>
            <person name="Li F."/>
            <person name="Rane R.V."/>
            <person name="Luria V."/>
            <person name="Xiong Z."/>
            <person name="Chen J."/>
            <person name="Li Z."/>
            <person name="Catullo R.A."/>
            <person name="Griffin P.C."/>
            <person name="Schiffer M."/>
            <person name="Pearce S."/>
            <person name="Lee S.F."/>
            <person name="McElroy K."/>
            <person name="Stocker A."/>
            <person name="Shirriffs J."/>
            <person name="Cockerell F."/>
            <person name="Coppin C."/>
            <person name="Sgro C.M."/>
            <person name="Karger A."/>
            <person name="Cain J.W."/>
            <person name="Weber J.A."/>
            <person name="Santpere G."/>
            <person name="Kirschner M.W."/>
            <person name="Hoffmann A.A."/>
            <person name="Oakeshott J.G."/>
            <person name="Zhang G."/>
        </authorList>
    </citation>
    <scope>NUCLEOTIDE SEQUENCE</scope>
    <source>
        <strain evidence="3">BGI-SZ-2011g</strain>
    </source>
</reference>
<sequence length="203" mass="21854">MARLSLIVLALVALLSCANALLTEAVIVSVVLLNTILGGNLMDMVVAGAVEKAGALSYYVNSLTNGAPKAAAYNVAPAVVRHIRRRREALEDSNPNDEQSSDEAAAGAASTDETILALQEDINISIQKILQDMAGEASVHLGLPVHTLEAIFNGEKDAPNYEDVVDTVAKRFNLPNYVLYGLHNIFDRAQKYEEDYENGNAEQ</sequence>
<evidence type="ECO:0000313" key="4">
    <source>
        <dbReference type="Proteomes" id="UP001200034"/>
    </source>
</evidence>
<gene>
    <name evidence="3" type="ORF">KR093_009661</name>
</gene>
<dbReference type="PROSITE" id="PS51257">
    <property type="entry name" value="PROKAR_LIPOPROTEIN"/>
    <property type="match status" value="1"/>
</dbReference>
<evidence type="ECO:0000256" key="1">
    <source>
        <dbReference type="SAM" id="MobiDB-lite"/>
    </source>
</evidence>
<protein>
    <submittedName>
        <fullName evidence="3">Uncharacterized protein</fullName>
    </submittedName>
</protein>
<evidence type="ECO:0000256" key="2">
    <source>
        <dbReference type="SAM" id="SignalP"/>
    </source>
</evidence>
<keyword evidence="4" id="KW-1185">Reference proteome</keyword>
<feature type="region of interest" description="Disordered" evidence="1">
    <location>
        <begin position="88"/>
        <end position="107"/>
    </location>
</feature>
<name>A0AAD4JRG3_9MUSC</name>
<accession>A0AAD4JRG3</accession>
<proteinExistence type="predicted"/>
<comment type="caution">
    <text evidence="3">The sequence shown here is derived from an EMBL/GenBank/DDBJ whole genome shotgun (WGS) entry which is preliminary data.</text>
</comment>
<dbReference type="EMBL" id="JAJJHW010003889">
    <property type="protein sequence ID" value="KAH8355255.1"/>
    <property type="molecule type" value="Genomic_DNA"/>
</dbReference>
<dbReference type="AlphaFoldDB" id="A0AAD4JRG3"/>
<dbReference type="Proteomes" id="UP001200034">
    <property type="component" value="Unassembled WGS sequence"/>
</dbReference>
<keyword evidence="2" id="KW-0732">Signal</keyword>
<evidence type="ECO:0000313" key="3">
    <source>
        <dbReference type="EMBL" id="KAH8355255.1"/>
    </source>
</evidence>
<organism evidence="3 4">
    <name type="scientific">Drosophila rubida</name>
    <dbReference type="NCBI Taxonomy" id="30044"/>
    <lineage>
        <taxon>Eukaryota</taxon>
        <taxon>Metazoa</taxon>
        <taxon>Ecdysozoa</taxon>
        <taxon>Arthropoda</taxon>
        <taxon>Hexapoda</taxon>
        <taxon>Insecta</taxon>
        <taxon>Pterygota</taxon>
        <taxon>Neoptera</taxon>
        <taxon>Endopterygota</taxon>
        <taxon>Diptera</taxon>
        <taxon>Brachycera</taxon>
        <taxon>Muscomorpha</taxon>
        <taxon>Ephydroidea</taxon>
        <taxon>Drosophilidae</taxon>
        <taxon>Drosophila</taxon>
    </lineage>
</organism>
<feature type="chain" id="PRO_5041915568" evidence="2">
    <location>
        <begin position="21"/>
        <end position="203"/>
    </location>
</feature>